<dbReference type="GO" id="GO:0000976">
    <property type="term" value="F:transcription cis-regulatory region binding"/>
    <property type="evidence" value="ECO:0007669"/>
    <property type="project" value="TreeGrafter"/>
</dbReference>
<dbReference type="InterPro" id="IPR001647">
    <property type="entry name" value="HTH_TetR"/>
</dbReference>
<dbReference type="InterPro" id="IPR050109">
    <property type="entry name" value="HTH-type_TetR-like_transc_reg"/>
</dbReference>
<evidence type="ECO:0000256" key="1">
    <source>
        <dbReference type="ARBA" id="ARBA00023015"/>
    </source>
</evidence>
<dbReference type="Gene3D" id="1.10.357.10">
    <property type="entry name" value="Tetracycline Repressor, domain 2"/>
    <property type="match status" value="1"/>
</dbReference>
<keyword evidence="3" id="KW-0804">Transcription</keyword>
<dbReference type="InterPro" id="IPR036271">
    <property type="entry name" value="Tet_transcr_reg_TetR-rel_C_sf"/>
</dbReference>
<accession>A0A839RT26</accession>
<evidence type="ECO:0000256" key="4">
    <source>
        <dbReference type="PROSITE-ProRule" id="PRU00335"/>
    </source>
</evidence>
<keyword evidence="1" id="KW-0805">Transcription regulation</keyword>
<evidence type="ECO:0000256" key="3">
    <source>
        <dbReference type="ARBA" id="ARBA00023163"/>
    </source>
</evidence>
<feature type="domain" description="HTH tetR-type" evidence="5">
    <location>
        <begin position="8"/>
        <end position="66"/>
    </location>
</feature>
<reference evidence="6 7" key="1">
    <citation type="submission" date="2020-08" db="EMBL/GenBank/DDBJ databases">
        <title>Sequencing the genomes of 1000 actinobacteria strains.</title>
        <authorList>
            <person name="Klenk H.-P."/>
        </authorList>
    </citation>
    <scope>NUCLEOTIDE SEQUENCE [LARGE SCALE GENOMIC DNA]</scope>
    <source>
        <strain evidence="6 7">DSM 45258</strain>
    </source>
</reference>
<dbReference type="InterPro" id="IPR009057">
    <property type="entry name" value="Homeodomain-like_sf"/>
</dbReference>
<dbReference type="SUPFAM" id="SSF48498">
    <property type="entry name" value="Tetracyclin repressor-like, C-terminal domain"/>
    <property type="match status" value="1"/>
</dbReference>
<dbReference type="SUPFAM" id="SSF46689">
    <property type="entry name" value="Homeodomain-like"/>
    <property type="match status" value="1"/>
</dbReference>
<evidence type="ECO:0000313" key="7">
    <source>
        <dbReference type="Proteomes" id="UP000567922"/>
    </source>
</evidence>
<organism evidence="6 7">
    <name type="scientific">Hoyosella altamirensis</name>
    <dbReference type="NCBI Taxonomy" id="616997"/>
    <lineage>
        <taxon>Bacteria</taxon>
        <taxon>Bacillati</taxon>
        <taxon>Actinomycetota</taxon>
        <taxon>Actinomycetes</taxon>
        <taxon>Mycobacteriales</taxon>
        <taxon>Hoyosellaceae</taxon>
        <taxon>Hoyosella</taxon>
    </lineage>
</organism>
<protein>
    <submittedName>
        <fullName evidence="6">AcrR family transcriptional regulator</fullName>
    </submittedName>
</protein>
<dbReference type="Pfam" id="PF00440">
    <property type="entry name" value="TetR_N"/>
    <property type="match status" value="1"/>
</dbReference>
<evidence type="ECO:0000256" key="2">
    <source>
        <dbReference type="ARBA" id="ARBA00023125"/>
    </source>
</evidence>
<dbReference type="AlphaFoldDB" id="A0A839RT26"/>
<evidence type="ECO:0000313" key="6">
    <source>
        <dbReference type="EMBL" id="MBB3039224.1"/>
    </source>
</evidence>
<dbReference type="Proteomes" id="UP000567922">
    <property type="component" value="Unassembled WGS sequence"/>
</dbReference>
<dbReference type="PANTHER" id="PTHR30055:SF234">
    <property type="entry name" value="HTH-TYPE TRANSCRIPTIONAL REGULATOR BETI"/>
    <property type="match status" value="1"/>
</dbReference>
<dbReference type="RefSeq" id="WP_064439447.1">
    <property type="nucleotide sequence ID" value="NZ_BDDI01000004.1"/>
</dbReference>
<evidence type="ECO:0000259" key="5">
    <source>
        <dbReference type="PROSITE" id="PS50977"/>
    </source>
</evidence>
<name>A0A839RT26_9ACTN</name>
<feature type="DNA-binding region" description="H-T-H motif" evidence="4">
    <location>
        <begin position="29"/>
        <end position="48"/>
    </location>
</feature>
<sequence>MTRIDPSTRTRHAILQAAASALRKHERAGMADIADEGGFGRATLYRYFASREELLVELSRFAAQTSLEALDEARIDSIPVPDALSRATRALLTVGRELWTVSTHRKELWPEEEKIGDLMRDLVARGQHEGILRGDLPAHQLSVLFGSLIIGALTLDPLRQLGVEDAADAIMTVFMDGARVR</sequence>
<keyword evidence="7" id="KW-1185">Reference proteome</keyword>
<dbReference type="GO" id="GO:0003700">
    <property type="term" value="F:DNA-binding transcription factor activity"/>
    <property type="evidence" value="ECO:0007669"/>
    <property type="project" value="TreeGrafter"/>
</dbReference>
<keyword evidence="2 4" id="KW-0238">DNA-binding</keyword>
<dbReference type="EMBL" id="JACHWS010000003">
    <property type="protein sequence ID" value="MBB3039224.1"/>
    <property type="molecule type" value="Genomic_DNA"/>
</dbReference>
<gene>
    <name evidence="6" type="ORF">FHU29_003693</name>
</gene>
<dbReference type="PROSITE" id="PS50977">
    <property type="entry name" value="HTH_TETR_2"/>
    <property type="match status" value="1"/>
</dbReference>
<dbReference type="PANTHER" id="PTHR30055">
    <property type="entry name" value="HTH-TYPE TRANSCRIPTIONAL REGULATOR RUTR"/>
    <property type="match status" value="1"/>
</dbReference>
<proteinExistence type="predicted"/>
<comment type="caution">
    <text evidence="6">The sequence shown here is derived from an EMBL/GenBank/DDBJ whole genome shotgun (WGS) entry which is preliminary data.</text>
</comment>